<keyword evidence="6" id="KW-1185">Reference proteome</keyword>
<dbReference type="GeneID" id="101856221"/>
<evidence type="ECO:0000256" key="5">
    <source>
        <dbReference type="RuleBase" id="RU362059"/>
    </source>
</evidence>
<evidence type="ECO:0000313" key="7">
    <source>
        <dbReference type="RefSeq" id="XP_005110277.2"/>
    </source>
</evidence>
<dbReference type="PANTHER" id="PTHR48043:SF145">
    <property type="entry name" value="FI06409P-RELATED"/>
    <property type="match status" value="1"/>
</dbReference>
<dbReference type="InterPro" id="IPR050271">
    <property type="entry name" value="UDP-glycosyltransferase"/>
</dbReference>
<keyword evidence="5" id="KW-1133">Transmembrane helix</keyword>
<organism evidence="6 7">
    <name type="scientific">Aplysia californica</name>
    <name type="common">California sea hare</name>
    <dbReference type="NCBI Taxonomy" id="6500"/>
    <lineage>
        <taxon>Eukaryota</taxon>
        <taxon>Metazoa</taxon>
        <taxon>Spiralia</taxon>
        <taxon>Lophotrochozoa</taxon>
        <taxon>Mollusca</taxon>
        <taxon>Gastropoda</taxon>
        <taxon>Heterobranchia</taxon>
        <taxon>Euthyneura</taxon>
        <taxon>Tectipleura</taxon>
        <taxon>Aplysiida</taxon>
        <taxon>Aplysioidea</taxon>
        <taxon>Aplysiidae</taxon>
        <taxon>Aplysia</taxon>
    </lineage>
</organism>
<dbReference type="PANTHER" id="PTHR48043">
    <property type="entry name" value="EG:EG0003.4 PROTEIN-RELATED"/>
    <property type="match status" value="1"/>
</dbReference>
<dbReference type="CDD" id="cd03784">
    <property type="entry name" value="GT1_Gtf-like"/>
    <property type="match status" value="1"/>
</dbReference>
<keyword evidence="2 4" id="KW-0328">Glycosyltransferase</keyword>
<keyword evidence="5" id="KW-0472">Membrane</keyword>
<dbReference type="SUPFAM" id="SSF53756">
    <property type="entry name" value="UDP-Glycosyltransferase/glycogen phosphorylase"/>
    <property type="match status" value="1"/>
</dbReference>
<gene>
    <name evidence="7" type="primary">LOC101856221</name>
</gene>
<dbReference type="Proteomes" id="UP000694888">
    <property type="component" value="Unplaced"/>
</dbReference>
<dbReference type="Pfam" id="PF00201">
    <property type="entry name" value="UDPGT"/>
    <property type="match status" value="1"/>
</dbReference>
<evidence type="ECO:0000256" key="4">
    <source>
        <dbReference type="RuleBase" id="RU003718"/>
    </source>
</evidence>
<reference evidence="7" key="1">
    <citation type="submission" date="2025-08" db="UniProtKB">
        <authorList>
            <consortium name="RefSeq"/>
        </authorList>
    </citation>
    <scope>IDENTIFICATION</scope>
</reference>
<evidence type="ECO:0000256" key="3">
    <source>
        <dbReference type="ARBA" id="ARBA00022679"/>
    </source>
</evidence>
<proteinExistence type="inferred from homology"/>
<dbReference type="InterPro" id="IPR035595">
    <property type="entry name" value="UDP_glycos_trans_CS"/>
</dbReference>
<comment type="similarity">
    <text evidence="1 4">Belongs to the UDP-glycosyltransferase family.</text>
</comment>
<evidence type="ECO:0000313" key="6">
    <source>
        <dbReference type="Proteomes" id="UP000694888"/>
    </source>
</evidence>
<accession>A0ABM0K730</accession>
<sequence length="456" mass="52071">MPDFLLTRSHMFDTQAVEIVPYSSGWDAEEVIMGPLRNGYWEGQTQDLRAMIRDFLNFTESMLENDQLLEDARNLKADLIIIDNVPFMRMLAVLAYRLNTSFAYAGSAFTPSLARLPISAAAYPVPVSTFTDRMTFPQRLISYLLSIPSRFLYNFHHKDAVARYAPEMPYLDIHELELKAEVTLVEQDHILDYPQPTLPNVIRLGGTAICKAKELKEPYKSFVESSDQDIVVVSFGSYVLNIPEEISTKMMNAFLRLKLKIVWRVNVTSADPQQVMTSLWIPQNDLLGHAKVKVFVSHCGKNGQYESLYHAVPMLCLPLFTDQPYNAERARYRGFGLTADVKTISEDDLLALINELLDNATYSKNIQRASQIFKDIYGLPVERAAFWLDHVIKYGGSHMRYAGQDMPGYQFYDLDVLGVLILSAVFFISFCGWFLYCCLQVLVRRLTGNRENPKLE</sequence>
<dbReference type="InterPro" id="IPR002213">
    <property type="entry name" value="UDP_glucos_trans"/>
</dbReference>
<dbReference type="PROSITE" id="PS00375">
    <property type="entry name" value="UDPGT"/>
    <property type="match status" value="1"/>
</dbReference>
<comment type="catalytic activity">
    <reaction evidence="5">
        <text>glucuronate acceptor + UDP-alpha-D-glucuronate = acceptor beta-D-glucuronoside + UDP + H(+)</text>
        <dbReference type="Rhea" id="RHEA:21032"/>
        <dbReference type="ChEBI" id="CHEBI:15378"/>
        <dbReference type="ChEBI" id="CHEBI:58052"/>
        <dbReference type="ChEBI" id="CHEBI:58223"/>
        <dbReference type="ChEBI" id="CHEBI:132367"/>
        <dbReference type="ChEBI" id="CHEBI:132368"/>
        <dbReference type="EC" id="2.4.1.17"/>
    </reaction>
</comment>
<keyword evidence="5" id="KW-0812">Transmembrane</keyword>
<evidence type="ECO:0000256" key="2">
    <source>
        <dbReference type="ARBA" id="ARBA00022676"/>
    </source>
</evidence>
<dbReference type="RefSeq" id="XP_005110277.2">
    <property type="nucleotide sequence ID" value="XM_005110220.3"/>
</dbReference>
<dbReference type="Gene3D" id="3.40.50.2000">
    <property type="entry name" value="Glycogen Phosphorylase B"/>
    <property type="match status" value="1"/>
</dbReference>
<dbReference type="EC" id="2.4.1.17" evidence="5"/>
<feature type="transmembrane region" description="Helical" evidence="5">
    <location>
        <begin position="416"/>
        <end position="443"/>
    </location>
</feature>
<protein>
    <recommendedName>
        <fullName evidence="5">UDP-glucuronosyltransferase</fullName>
        <ecNumber evidence="5">2.4.1.17</ecNumber>
    </recommendedName>
</protein>
<keyword evidence="3 4" id="KW-0808">Transferase</keyword>
<comment type="subcellular location">
    <subcellularLocation>
        <location evidence="5">Membrane</location>
        <topology evidence="5">Single-pass membrane protein</topology>
    </subcellularLocation>
</comment>
<name>A0ABM0K730_APLCA</name>
<evidence type="ECO:0000256" key="1">
    <source>
        <dbReference type="ARBA" id="ARBA00009995"/>
    </source>
</evidence>